<accession>A0A1F5S0G3</accession>
<dbReference type="Proteomes" id="UP000178682">
    <property type="component" value="Unassembled WGS sequence"/>
</dbReference>
<protein>
    <submittedName>
        <fullName evidence="2">Uncharacterized protein</fullName>
    </submittedName>
</protein>
<gene>
    <name evidence="2" type="ORF">A3G56_02080</name>
</gene>
<evidence type="ECO:0000313" key="2">
    <source>
        <dbReference type="EMBL" id="OGF19933.1"/>
    </source>
</evidence>
<feature type="transmembrane region" description="Helical" evidence="1">
    <location>
        <begin position="85"/>
        <end position="106"/>
    </location>
</feature>
<evidence type="ECO:0000256" key="1">
    <source>
        <dbReference type="SAM" id="Phobius"/>
    </source>
</evidence>
<reference evidence="2 3" key="1">
    <citation type="journal article" date="2016" name="Nat. Commun.">
        <title>Thousands of microbial genomes shed light on interconnected biogeochemical processes in an aquifer system.</title>
        <authorList>
            <person name="Anantharaman K."/>
            <person name="Brown C.T."/>
            <person name="Hug L.A."/>
            <person name="Sharon I."/>
            <person name="Castelle C.J."/>
            <person name="Probst A.J."/>
            <person name="Thomas B.C."/>
            <person name="Singh A."/>
            <person name="Wilkins M.J."/>
            <person name="Karaoz U."/>
            <person name="Brodie E.L."/>
            <person name="Williams K.H."/>
            <person name="Hubbard S.S."/>
            <person name="Banfield J.F."/>
        </authorList>
    </citation>
    <scope>NUCLEOTIDE SEQUENCE [LARGE SCALE GENOMIC DNA]</scope>
</reference>
<comment type="caution">
    <text evidence="2">The sequence shown here is derived from an EMBL/GenBank/DDBJ whole genome shotgun (WGS) entry which is preliminary data.</text>
</comment>
<dbReference type="EMBL" id="MFFX01000003">
    <property type="protein sequence ID" value="OGF19933.1"/>
    <property type="molecule type" value="Genomic_DNA"/>
</dbReference>
<keyword evidence="1" id="KW-1133">Transmembrane helix</keyword>
<name>A0A1F5S0G3_9BACT</name>
<proteinExistence type="predicted"/>
<dbReference type="AlphaFoldDB" id="A0A1F5S0G3"/>
<evidence type="ECO:0000313" key="3">
    <source>
        <dbReference type="Proteomes" id="UP000178682"/>
    </source>
</evidence>
<feature type="transmembrane region" description="Helical" evidence="1">
    <location>
        <begin position="24"/>
        <end position="52"/>
    </location>
</feature>
<sequence>MAPGPLTNLGQDAGGLPVFAVLPLFPLMIAGCIMFRFRTLLLGNAFIIVFSFRKEGVQMKKNDFLSGGQARSLCSRNKKNKPVHLFILGGAGVPPVSLPLSLVLAARESVSNLFLTLRP</sequence>
<organism evidence="2 3">
    <name type="scientific">Candidatus Falkowbacteria bacterium RIFCSPLOWO2_12_FULL_45_10</name>
    <dbReference type="NCBI Taxonomy" id="1797990"/>
    <lineage>
        <taxon>Bacteria</taxon>
        <taxon>Candidatus Falkowiibacteriota</taxon>
    </lineage>
</organism>
<keyword evidence="1" id="KW-0472">Membrane</keyword>
<keyword evidence="1" id="KW-0812">Transmembrane</keyword>